<dbReference type="AlphaFoldDB" id="A0A8X6VQS6"/>
<accession>A0A8X6VQS6</accession>
<protein>
    <submittedName>
        <fullName evidence="2">Uncharacterized protein</fullName>
    </submittedName>
</protein>
<keyword evidence="3" id="KW-1185">Reference proteome</keyword>
<name>A0A8X6VQS6_TRICX</name>
<sequence>MEPHTTFIARTAAEDDFVIPSPAHHHHPNSNSSPNQSGGTFSSSKITATKDSNTIQIWDGGLINNPCSNNPQRIDRV</sequence>
<evidence type="ECO:0000313" key="3">
    <source>
        <dbReference type="Proteomes" id="UP000887159"/>
    </source>
</evidence>
<reference evidence="2" key="1">
    <citation type="submission" date="2020-08" db="EMBL/GenBank/DDBJ databases">
        <title>Multicomponent nature underlies the extraordinary mechanical properties of spider dragline silk.</title>
        <authorList>
            <person name="Kono N."/>
            <person name="Nakamura H."/>
            <person name="Mori M."/>
            <person name="Yoshida Y."/>
            <person name="Ohtoshi R."/>
            <person name="Malay A.D."/>
            <person name="Moran D.A.P."/>
            <person name="Tomita M."/>
            <person name="Numata K."/>
            <person name="Arakawa K."/>
        </authorList>
    </citation>
    <scope>NUCLEOTIDE SEQUENCE</scope>
</reference>
<evidence type="ECO:0000256" key="1">
    <source>
        <dbReference type="SAM" id="MobiDB-lite"/>
    </source>
</evidence>
<dbReference type="EMBL" id="BMAU01021340">
    <property type="protein sequence ID" value="GFY16715.1"/>
    <property type="molecule type" value="Genomic_DNA"/>
</dbReference>
<evidence type="ECO:0000313" key="2">
    <source>
        <dbReference type="EMBL" id="GFY16715.1"/>
    </source>
</evidence>
<organism evidence="2 3">
    <name type="scientific">Trichonephila clavipes</name>
    <name type="common">Golden silk orbweaver</name>
    <name type="synonym">Nephila clavipes</name>
    <dbReference type="NCBI Taxonomy" id="2585209"/>
    <lineage>
        <taxon>Eukaryota</taxon>
        <taxon>Metazoa</taxon>
        <taxon>Ecdysozoa</taxon>
        <taxon>Arthropoda</taxon>
        <taxon>Chelicerata</taxon>
        <taxon>Arachnida</taxon>
        <taxon>Araneae</taxon>
        <taxon>Araneomorphae</taxon>
        <taxon>Entelegynae</taxon>
        <taxon>Araneoidea</taxon>
        <taxon>Nephilidae</taxon>
        <taxon>Trichonephila</taxon>
    </lineage>
</organism>
<gene>
    <name evidence="2" type="ORF">TNCV_2788371</name>
</gene>
<proteinExistence type="predicted"/>
<feature type="region of interest" description="Disordered" evidence="1">
    <location>
        <begin position="1"/>
        <end position="48"/>
    </location>
</feature>
<feature type="compositionally biased region" description="Polar residues" evidence="1">
    <location>
        <begin position="36"/>
        <end position="48"/>
    </location>
</feature>
<comment type="caution">
    <text evidence="2">The sequence shown here is derived from an EMBL/GenBank/DDBJ whole genome shotgun (WGS) entry which is preliminary data.</text>
</comment>
<dbReference type="Proteomes" id="UP000887159">
    <property type="component" value="Unassembled WGS sequence"/>
</dbReference>